<organism evidence="4 5">
    <name type="scientific">Microbotryum silenes-dioicae</name>
    <dbReference type="NCBI Taxonomy" id="796604"/>
    <lineage>
        <taxon>Eukaryota</taxon>
        <taxon>Fungi</taxon>
        <taxon>Dikarya</taxon>
        <taxon>Basidiomycota</taxon>
        <taxon>Pucciniomycotina</taxon>
        <taxon>Microbotryomycetes</taxon>
        <taxon>Microbotryales</taxon>
        <taxon>Microbotryaceae</taxon>
        <taxon>Microbotryum</taxon>
    </lineage>
</organism>
<dbReference type="Pfam" id="PF00188">
    <property type="entry name" value="CAP"/>
    <property type="match status" value="1"/>
</dbReference>
<sequence>MRFLTSQITLCLLVLVTSTLAFHVANLFPDLSVDAHRTVPSSNRRHHRCLAHSVRHNHHKKCRHSRKTGLKHFDQEKSAHTHGHLAHRNRRKKPAIKRLGKKRPVSHVDPNHKRPEHDQSNPPTILTGPTLQQPEPSGVHVSKTPAGKTAPERQIPDGKDQVSEIQALALEEINAFRALHNAPPLQTSPELVQNAVVWTSKCHYGHTRGAFTGEYGEIIARTSGSWGNNMSKAIELWTVDEENDFNPRKPQTTHFTQAVWKSSRLLGCASSDKCNDPADNSTTVTGDDIPPDEHNSVLYICRFLPAGNLNDKDTINANVQPAKSPHHQ</sequence>
<evidence type="ECO:0000259" key="3">
    <source>
        <dbReference type="SMART" id="SM00198"/>
    </source>
</evidence>
<feature type="compositionally biased region" description="Polar residues" evidence="1">
    <location>
        <begin position="120"/>
        <end position="135"/>
    </location>
</feature>
<dbReference type="InterPro" id="IPR014044">
    <property type="entry name" value="CAP_dom"/>
</dbReference>
<evidence type="ECO:0000313" key="4">
    <source>
        <dbReference type="EMBL" id="SGY14980.1"/>
    </source>
</evidence>
<dbReference type="SUPFAM" id="SSF55797">
    <property type="entry name" value="PR-1-like"/>
    <property type="match status" value="1"/>
</dbReference>
<name>A0A2X0NNL3_9BASI</name>
<evidence type="ECO:0000256" key="2">
    <source>
        <dbReference type="SAM" id="SignalP"/>
    </source>
</evidence>
<dbReference type="InterPro" id="IPR035940">
    <property type="entry name" value="CAP_sf"/>
</dbReference>
<dbReference type="InterPro" id="IPR001283">
    <property type="entry name" value="CRISP-related"/>
</dbReference>
<protein>
    <submittedName>
        <fullName evidence="4">BQ5605_C013g07193 protein</fullName>
    </submittedName>
</protein>
<gene>
    <name evidence="4" type="primary">BQ5605_C013g07193</name>
    <name evidence="4" type="ORF">BQ5605_C013G07193</name>
</gene>
<dbReference type="Proteomes" id="UP000249464">
    <property type="component" value="Unassembled WGS sequence"/>
</dbReference>
<keyword evidence="5" id="KW-1185">Reference proteome</keyword>
<dbReference type="AlphaFoldDB" id="A0A2X0NNL3"/>
<feature type="compositionally biased region" description="Basic residues" evidence="1">
    <location>
        <begin position="80"/>
        <end position="105"/>
    </location>
</feature>
<dbReference type="STRING" id="796604.A0A2X0NNL3"/>
<feature type="domain" description="SCP" evidence="3">
    <location>
        <begin position="164"/>
        <end position="311"/>
    </location>
</feature>
<dbReference type="Gene3D" id="3.40.33.10">
    <property type="entry name" value="CAP"/>
    <property type="match status" value="1"/>
</dbReference>
<keyword evidence="2" id="KW-0732">Signal</keyword>
<feature type="region of interest" description="Disordered" evidence="1">
    <location>
        <begin position="74"/>
        <end position="158"/>
    </location>
</feature>
<proteinExistence type="predicted"/>
<feature type="compositionally biased region" description="Basic and acidic residues" evidence="1">
    <location>
        <begin position="109"/>
        <end position="119"/>
    </location>
</feature>
<feature type="signal peptide" evidence="2">
    <location>
        <begin position="1"/>
        <end position="21"/>
    </location>
</feature>
<evidence type="ECO:0000313" key="5">
    <source>
        <dbReference type="Proteomes" id="UP000249464"/>
    </source>
</evidence>
<feature type="chain" id="PRO_5015927059" evidence="2">
    <location>
        <begin position="22"/>
        <end position="328"/>
    </location>
</feature>
<reference evidence="4 5" key="1">
    <citation type="submission" date="2016-11" db="EMBL/GenBank/DDBJ databases">
        <authorList>
            <person name="Jaros S."/>
            <person name="Januszkiewicz K."/>
            <person name="Wedrychowicz H."/>
        </authorList>
    </citation>
    <scope>NUCLEOTIDE SEQUENCE [LARGE SCALE GENOMIC DNA]</scope>
</reference>
<dbReference type="PANTHER" id="PTHR10334">
    <property type="entry name" value="CYSTEINE-RICH SECRETORY PROTEIN-RELATED"/>
    <property type="match status" value="1"/>
</dbReference>
<accession>A0A2X0NNL3</accession>
<dbReference type="EMBL" id="FQNC01000013">
    <property type="protein sequence ID" value="SGY14980.1"/>
    <property type="molecule type" value="Genomic_DNA"/>
</dbReference>
<evidence type="ECO:0000256" key="1">
    <source>
        <dbReference type="SAM" id="MobiDB-lite"/>
    </source>
</evidence>
<dbReference type="SMART" id="SM00198">
    <property type="entry name" value="SCP"/>
    <property type="match status" value="1"/>
</dbReference>